<accession>A0ABT9BP25</accession>
<proteinExistence type="predicted"/>
<dbReference type="InterPro" id="IPR027417">
    <property type="entry name" value="P-loop_NTPase"/>
</dbReference>
<dbReference type="InterPro" id="IPR052922">
    <property type="entry name" value="Cytidylate_Kinase-2"/>
</dbReference>
<protein>
    <submittedName>
        <fullName evidence="1">AAA family ATPase</fullName>
    </submittedName>
</protein>
<comment type="caution">
    <text evidence="1">The sequence shown here is derived from an EMBL/GenBank/DDBJ whole genome shotgun (WGS) entry which is preliminary data.</text>
</comment>
<dbReference type="Gene3D" id="3.40.50.300">
    <property type="entry name" value="P-loop containing nucleotide triphosphate hydrolases"/>
    <property type="match status" value="1"/>
</dbReference>
<dbReference type="EMBL" id="JAUQUB010000001">
    <property type="protein sequence ID" value="MDO7882173.1"/>
    <property type="molecule type" value="Genomic_DNA"/>
</dbReference>
<dbReference type="RefSeq" id="WP_305002556.1">
    <property type="nucleotide sequence ID" value="NZ_JAUQUB010000001.1"/>
</dbReference>
<sequence length="172" mass="19777">MRIAVAGVTGVGKTTLSRRISERTGIPHTELDGLYHGPDWVPRDEFLDDVRRLVAGEAWVTEWGYSAARPLIAARAELLVWLDLPWRTSFSRLLRRTVRRRRTREVLWNGNVEGPFWRFLIDRDHIVRWSLRTRRKMPPLIAAVQAAHPGLSVVRLTTPAGVEAWLDTLPTR</sequence>
<name>A0ABT9BP25_9MICO</name>
<dbReference type="PANTHER" id="PTHR37816">
    <property type="entry name" value="YALI0E33011P"/>
    <property type="match status" value="1"/>
</dbReference>
<evidence type="ECO:0000313" key="1">
    <source>
        <dbReference type="EMBL" id="MDO7882173.1"/>
    </source>
</evidence>
<dbReference type="Proteomes" id="UP001241072">
    <property type="component" value="Unassembled WGS sequence"/>
</dbReference>
<evidence type="ECO:0000313" key="2">
    <source>
        <dbReference type="Proteomes" id="UP001241072"/>
    </source>
</evidence>
<keyword evidence="2" id="KW-1185">Reference proteome</keyword>
<reference evidence="1 2" key="1">
    <citation type="submission" date="2023-07" db="EMBL/GenBank/DDBJ databases">
        <title>Protaetiibacter sp. nov WY-16 isolated from soil.</title>
        <authorList>
            <person name="Liu B."/>
            <person name="Wan Y."/>
        </authorList>
    </citation>
    <scope>NUCLEOTIDE SEQUENCE [LARGE SCALE GENOMIC DNA]</scope>
    <source>
        <strain evidence="1 2">WY-16</strain>
    </source>
</reference>
<organism evidence="1 2">
    <name type="scientific">Antiquaquibacter soli</name>
    <dbReference type="NCBI Taxonomy" id="3064523"/>
    <lineage>
        <taxon>Bacteria</taxon>
        <taxon>Bacillati</taxon>
        <taxon>Actinomycetota</taxon>
        <taxon>Actinomycetes</taxon>
        <taxon>Micrococcales</taxon>
        <taxon>Microbacteriaceae</taxon>
        <taxon>Antiquaquibacter</taxon>
    </lineage>
</organism>
<gene>
    <name evidence="1" type="ORF">Q5716_08055</name>
</gene>
<dbReference type="PANTHER" id="PTHR37816:SF1">
    <property type="entry name" value="TOXIN"/>
    <property type="match status" value="1"/>
</dbReference>
<dbReference type="SUPFAM" id="SSF52540">
    <property type="entry name" value="P-loop containing nucleoside triphosphate hydrolases"/>
    <property type="match status" value="1"/>
</dbReference>